<keyword evidence="3 6" id="KW-0285">Flavoprotein</keyword>
<dbReference type="Pfam" id="PF16901">
    <property type="entry name" value="DAO_C"/>
    <property type="match status" value="1"/>
</dbReference>
<dbReference type="InterPro" id="IPR000447">
    <property type="entry name" value="G3P_DH_FAD-dep"/>
</dbReference>
<accession>A0ABV9D5D1</accession>
<evidence type="ECO:0000256" key="6">
    <source>
        <dbReference type="RuleBase" id="RU361217"/>
    </source>
</evidence>
<dbReference type="PANTHER" id="PTHR11985:SF31">
    <property type="entry name" value="GLYCEROL-3-PHOSPHATE DEHYDROGENASE 2"/>
    <property type="match status" value="1"/>
</dbReference>
<feature type="domain" description="Alpha-glycerophosphate oxidase C-terminal" evidence="9">
    <location>
        <begin position="405"/>
        <end position="529"/>
    </location>
</feature>
<evidence type="ECO:0000256" key="4">
    <source>
        <dbReference type="ARBA" id="ARBA00022827"/>
    </source>
</evidence>
<dbReference type="EC" id="1.1.5.3" evidence="6"/>
<dbReference type="SUPFAM" id="SSF54373">
    <property type="entry name" value="FAD-linked reductases, C-terminal domain"/>
    <property type="match status" value="1"/>
</dbReference>
<dbReference type="RefSeq" id="WP_122825378.1">
    <property type="nucleotide sequence ID" value="NZ_CP033325.1"/>
</dbReference>
<dbReference type="SUPFAM" id="SSF51905">
    <property type="entry name" value="FAD/NAD(P)-binding domain"/>
    <property type="match status" value="1"/>
</dbReference>
<evidence type="ECO:0000259" key="8">
    <source>
        <dbReference type="Pfam" id="PF01266"/>
    </source>
</evidence>
<dbReference type="InterPro" id="IPR031656">
    <property type="entry name" value="DAO_C"/>
</dbReference>
<dbReference type="GO" id="GO:0016491">
    <property type="term" value="F:oxidoreductase activity"/>
    <property type="evidence" value="ECO:0007669"/>
    <property type="project" value="UniProtKB-KW"/>
</dbReference>
<dbReference type="InterPro" id="IPR006076">
    <property type="entry name" value="FAD-dep_OxRdtase"/>
</dbReference>
<comment type="cofactor">
    <cofactor evidence="1 6">
        <name>FAD</name>
        <dbReference type="ChEBI" id="CHEBI:57692"/>
    </cofactor>
</comment>
<protein>
    <recommendedName>
        <fullName evidence="6">Glycerol-3-phosphate dehydrogenase</fullName>
        <ecNumber evidence="6">1.1.5.3</ecNumber>
    </recommendedName>
</protein>
<evidence type="ECO:0000256" key="1">
    <source>
        <dbReference type="ARBA" id="ARBA00001974"/>
    </source>
</evidence>
<dbReference type="PRINTS" id="PR01001">
    <property type="entry name" value="FADG3PDH"/>
</dbReference>
<reference evidence="11" key="1">
    <citation type="journal article" date="2019" name="Int. J. Syst. Evol. Microbiol.">
        <title>The Global Catalogue of Microorganisms (GCM) 10K type strain sequencing project: providing services to taxonomists for standard genome sequencing and annotation.</title>
        <authorList>
            <consortium name="The Broad Institute Genomics Platform"/>
            <consortium name="The Broad Institute Genome Sequencing Center for Infectious Disease"/>
            <person name="Wu L."/>
            <person name="Ma J."/>
        </authorList>
    </citation>
    <scope>NUCLEOTIDE SEQUENCE [LARGE SCALE GENOMIC DNA]</scope>
    <source>
        <strain evidence="11">JCM 3369</strain>
    </source>
</reference>
<evidence type="ECO:0000256" key="5">
    <source>
        <dbReference type="ARBA" id="ARBA00023002"/>
    </source>
</evidence>
<dbReference type="Gene3D" id="3.30.9.10">
    <property type="entry name" value="D-Amino Acid Oxidase, subunit A, domain 2"/>
    <property type="match status" value="1"/>
</dbReference>
<dbReference type="EMBL" id="JBHSGF010000001">
    <property type="protein sequence ID" value="MFC4553876.1"/>
    <property type="molecule type" value="Genomic_DNA"/>
</dbReference>
<keyword evidence="4" id="KW-0274">FAD</keyword>
<comment type="similarity">
    <text evidence="2 6">Belongs to the FAD-dependent glycerol-3-phosphate dehydrogenase family.</text>
</comment>
<evidence type="ECO:0000256" key="7">
    <source>
        <dbReference type="SAM" id="MobiDB-lite"/>
    </source>
</evidence>
<comment type="catalytic activity">
    <reaction evidence="6">
        <text>a quinone + sn-glycerol 3-phosphate = dihydroxyacetone phosphate + a quinol</text>
        <dbReference type="Rhea" id="RHEA:18977"/>
        <dbReference type="ChEBI" id="CHEBI:24646"/>
        <dbReference type="ChEBI" id="CHEBI:57597"/>
        <dbReference type="ChEBI" id="CHEBI:57642"/>
        <dbReference type="ChEBI" id="CHEBI:132124"/>
        <dbReference type="EC" id="1.1.5.3"/>
    </reaction>
</comment>
<keyword evidence="11" id="KW-1185">Reference proteome</keyword>
<comment type="caution">
    <text evidence="10">The sequence shown here is derived from an EMBL/GenBank/DDBJ whole genome shotgun (WGS) entry which is preliminary data.</text>
</comment>
<dbReference type="Gene3D" id="3.50.50.60">
    <property type="entry name" value="FAD/NAD(P)-binding domain"/>
    <property type="match status" value="1"/>
</dbReference>
<feature type="region of interest" description="Disordered" evidence="7">
    <location>
        <begin position="548"/>
        <end position="605"/>
    </location>
</feature>
<feature type="domain" description="FAD dependent oxidoreductase" evidence="8">
    <location>
        <begin position="20"/>
        <end position="381"/>
    </location>
</feature>
<evidence type="ECO:0000259" key="9">
    <source>
        <dbReference type="Pfam" id="PF16901"/>
    </source>
</evidence>
<sequence length="605" mass="65164">MTAQTRRAALEAMADDEGLDVLVVGGGVTGAGIALDAVTRGLRTAVVEAQDWAAGTSSRSSRLVHGGLRYLYQLDIPLVAEALKERGTLLTRTAPHLVQAQPFLWPLKTPVLERAYSALGVGLYDALSIIGSRGRSVPVQKHYSRSGAKALVPSLKADSLVGAIRFYDARVDDARLVLALVRTAVGHGALAASRAQVTDLLQDAGGRVVGARVTDLEEGVTREVRARHVINATGVWTEETQALAGTGQGLQVLASKGIHVVVPRERIQGEAGLFVRTEKSVLFVIPWERFWIIGTTDTAWHEGPQHPVPTRADIDYVLSHANSVLEEPLTRDDVVGTWAGLRPLLQPGTKGGRTTSTKVSREHTITEAAPGLAVIAGGKLTTYRVMAEDAVDFVLGRSRARAVPSITASVPLVGAEGYRSAERRRARIARRHSWTEDRVTHLLRRYGAEIDTVLAMVDGDPSLARPLAHAPEYLRAEVAFAVTHEGALHLEDVLRHRVRLDDETRDRGLAAVDEVSEIVAPLLGWDPARTAEEVAAYRARVEAIRAAEEETTDAAAERARLRAPDLVPLRPLTPAGQSPAEGPTTDQAVDEAKTPSWAHTTKGHP</sequence>
<organism evidence="10 11">
    <name type="scientific">Georgenia faecalis</name>
    <dbReference type="NCBI Taxonomy" id="2483799"/>
    <lineage>
        <taxon>Bacteria</taxon>
        <taxon>Bacillati</taxon>
        <taxon>Actinomycetota</taxon>
        <taxon>Actinomycetes</taxon>
        <taxon>Micrococcales</taxon>
        <taxon>Bogoriellaceae</taxon>
        <taxon>Georgenia</taxon>
    </lineage>
</organism>
<dbReference type="Gene3D" id="1.10.8.870">
    <property type="entry name" value="Alpha-glycerophosphate oxidase, cap domain"/>
    <property type="match status" value="1"/>
</dbReference>
<evidence type="ECO:0000313" key="11">
    <source>
        <dbReference type="Proteomes" id="UP001595955"/>
    </source>
</evidence>
<evidence type="ECO:0000256" key="2">
    <source>
        <dbReference type="ARBA" id="ARBA00007330"/>
    </source>
</evidence>
<dbReference type="Proteomes" id="UP001595955">
    <property type="component" value="Unassembled WGS sequence"/>
</dbReference>
<keyword evidence="5 6" id="KW-0560">Oxidoreductase</keyword>
<dbReference type="PANTHER" id="PTHR11985">
    <property type="entry name" value="GLYCEROL-3-PHOSPHATE DEHYDROGENASE"/>
    <property type="match status" value="1"/>
</dbReference>
<gene>
    <name evidence="10" type="ORF">ACFO3F_01325</name>
</gene>
<dbReference type="PROSITE" id="PS00977">
    <property type="entry name" value="FAD_G3PDH_1"/>
    <property type="match status" value="1"/>
</dbReference>
<dbReference type="InterPro" id="IPR036188">
    <property type="entry name" value="FAD/NAD-bd_sf"/>
</dbReference>
<dbReference type="InterPro" id="IPR038299">
    <property type="entry name" value="DAO_C_sf"/>
</dbReference>
<evidence type="ECO:0000313" key="10">
    <source>
        <dbReference type="EMBL" id="MFC4553876.1"/>
    </source>
</evidence>
<dbReference type="PROSITE" id="PS00978">
    <property type="entry name" value="FAD_G3PDH_2"/>
    <property type="match status" value="1"/>
</dbReference>
<dbReference type="Pfam" id="PF01266">
    <property type="entry name" value="DAO"/>
    <property type="match status" value="1"/>
</dbReference>
<evidence type="ECO:0000256" key="3">
    <source>
        <dbReference type="ARBA" id="ARBA00022630"/>
    </source>
</evidence>
<proteinExistence type="inferred from homology"/>
<name>A0ABV9D5D1_9MICO</name>